<reference evidence="1" key="1">
    <citation type="submission" date="2018-01" db="EMBL/GenBank/DDBJ databases">
        <title>An insight into the sialome of Amazonian anophelines.</title>
        <authorList>
            <person name="Ribeiro J.M."/>
            <person name="Scarpassa V."/>
            <person name="Calvo E."/>
        </authorList>
    </citation>
    <scope>NUCLEOTIDE SEQUENCE</scope>
</reference>
<sequence length="73" mass="8164">MKSDKIKHKSCIIIIIIMRCALVRSKCGWKMSIFLPSIYLSLARSFHIPPAGLNVVCVQSPRALFPSTLDLCC</sequence>
<proteinExistence type="predicted"/>
<dbReference type="AlphaFoldDB" id="A0A2M4D993"/>
<organism evidence="1">
    <name type="scientific">Anopheles darlingi</name>
    <name type="common">Mosquito</name>
    <dbReference type="NCBI Taxonomy" id="43151"/>
    <lineage>
        <taxon>Eukaryota</taxon>
        <taxon>Metazoa</taxon>
        <taxon>Ecdysozoa</taxon>
        <taxon>Arthropoda</taxon>
        <taxon>Hexapoda</taxon>
        <taxon>Insecta</taxon>
        <taxon>Pterygota</taxon>
        <taxon>Neoptera</taxon>
        <taxon>Endopterygota</taxon>
        <taxon>Diptera</taxon>
        <taxon>Nematocera</taxon>
        <taxon>Culicoidea</taxon>
        <taxon>Culicidae</taxon>
        <taxon>Anophelinae</taxon>
        <taxon>Anopheles</taxon>
    </lineage>
</organism>
<name>A0A2M4D993_ANODA</name>
<protein>
    <submittedName>
        <fullName evidence="1">Uncharacterized protein</fullName>
    </submittedName>
</protein>
<dbReference type="EMBL" id="GGFL01009974">
    <property type="protein sequence ID" value="MBW74152.1"/>
    <property type="molecule type" value="Transcribed_RNA"/>
</dbReference>
<accession>A0A2M4D993</accession>
<evidence type="ECO:0000313" key="1">
    <source>
        <dbReference type="EMBL" id="MBW74152.1"/>
    </source>
</evidence>